<protein>
    <submittedName>
        <fullName evidence="1">Uncharacterized protein</fullName>
    </submittedName>
</protein>
<dbReference type="AlphaFoldDB" id="A0A7Z2VVF6"/>
<dbReference type="EMBL" id="CP051685">
    <property type="protein sequence ID" value="QJD99898.1"/>
    <property type="molecule type" value="Genomic_DNA"/>
</dbReference>
<sequence length="308" mass="34864">MSLVHRIRYRAERDYFRWKYNRVARRVLATRPLARGTLPFILLSMVQKRDVAPYLVALKSFAHFVNPARVVVVCDPSIDQEDRAMFKRHVPHIELRDAHEFTHQDIPRGGTWERLFAISGYAEESYVIQLDADTVTVHAIPEVLDAVRANAGFVISEMADAPARTLQATHENAKQWMGESSPHIQALAEFNMVHAGLPDTARYIRGCSGFTGFPRGSGMRDTMTDYSRRMTAKLGEGWKRWGTEQVTSNYLISNMPGTRPLPFPKYGTPDDATADTAFYHFIGSMRFNNNRYEMATRHALGLINGAAA</sequence>
<accession>A0A7Z2VVF6</accession>
<evidence type="ECO:0000313" key="1">
    <source>
        <dbReference type="EMBL" id="QJD99898.1"/>
    </source>
</evidence>
<name>A0A7Z2VVF6_9BURK</name>
<proteinExistence type="predicted"/>
<organism evidence="1 2">
    <name type="scientific">Massilia forsythiae</name>
    <dbReference type="NCBI Taxonomy" id="2728020"/>
    <lineage>
        <taxon>Bacteria</taxon>
        <taxon>Pseudomonadati</taxon>
        <taxon>Pseudomonadota</taxon>
        <taxon>Betaproteobacteria</taxon>
        <taxon>Burkholderiales</taxon>
        <taxon>Oxalobacteraceae</taxon>
        <taxon>Telluria group</taxon>
        <taxon>Massilia</taxon>
    </lineage>
</organism>
<dbReference type="Proteomes" id="UP000502415">
    <property type="component" value="Chromosome"/>
</dbReference>
<dbReference type="KEGG" id="mfy:HH212_07575"/>
<dbReference type="SUPFAM" id="SSF53448">
    <property type="entry name" value="Nucleotide-diphospho-sugar transferases"/>
    <property type="match status" value="1"/>
</dbReference>
<dbReference type="Gene3D" id="3.90.550.10">
    <property type="entry name" value="Spore Coat Polysaccharide Biosynthesis Protein SpsA, Chain A"/>
    <property type="match status" value="1"/>
</dbReference>
<dbReference type="RefSeq" id="WP_169434847.1">
    <property type="nucleotide sequence ID" value="NZ_CP051685.1"/>
</dbReference>
<gene>
    <name evidence="1" type="ORF">HH212_07575</name>
</gene>
<evidence type="ECO:0000313" key="2">
    <source>
        <dbReference type="Proteomes" id="UP000502415"/>
    </source>
</evidence>
<reference evidence="1 2" key="1">
    <citation type="submission" date="2020-04" db="EMBL/GenBank/DDBJ databases">
        <title>Genome sequencing of novel species.</title>
        <authorList>
            <person name="Heo J."/>
            <person name="Kim S.-J."/>
            <person name="Kim J.-S."/>
            <person name="Hong S.-B."/>
            <person name="Kwon S.-W."/>
        </authorList>
    </citation>
    <scope>NUCLEOTIDE SEQUENCE [LARGE SCALE GENOMIC DNA]</scope>
    <source>
        <strain evidence="1 2">GN2-R2</strain>
    </source>
</reference>
<dbReference type="InterPro" id="IPR029044">
    <property type="entry name" value="Nucleotide-diphossugar_trans"/>
</dbReference>
<keyword evidence="2" id="KW-1185">Reference proteome</keyword>